<dbReference type="EMBL" id="QJKJ01010415">
    <property type="protein sequence ID" value="RDX73781.1"/>
    <property type="molecule type" value="Genomic_DNA"/>
</dbReference>
<dbReference type="SUPFAM" id="SSF56672">
    <property type="entry name" value="DNA/RNA polymerases"/>
    <property type="match status" value="1"/>
</dbReference>
<dbReference type="PANTHER" id="PTHR34072:SF52">
    <property type="entry name" value="RIBONUCLEASE H"/>
    <property type="match status" value="1"/>
</dbReference>
<evidence type="ECO:0000313" key="2">
    <source>
        <dbReference type="Proteomes" id="UP000257109"/>
    </source>
</evidence>
<dbReference type="AlphaFoldDB" id="A0A371F662"/>
<reference evidence="1" key="1">
    <citation type="submission" date="2018-05" db="EMBL/GenBank/DDBJ databases">
        <title>Draft genome of Mucuna pruriens seed.</title>
        <authorList>
            <person name="Nnadi N.E."/>
            <person name="Vos R."/>
            <person name="Hasami M.H."/>
            <person name="Devisetty U.K."/>
            <person name="Aguiy J.C."/>
        </authorList>
    </citation>
    <scope>NUCLEOTIDE SEQUENCE [LARGE SCALE GENOMIC DNA]</scope>
    <source>
        <strain evidence="1">JCA_2017</strain>
    </source>
</reference>
<sequence>MLREKQLYAKLFKCELWPEKVKFLRQVISMEGIVVDRKKVDDVLEWECLRKIMSFVGLVGYYKRFFEYSGPIDSTNEERSIVCLDRSLREKLTTSPMLILPYLSKSFKVYYDGSHQGLECVLMQERKRHYLYRVKFLNDYNFWLMYPPRKENVIVDALSKKTTNGFLEAVKEKQLVDLVLCRTKELLDRRRTKILVWDLI</sequence>
<gene>
    <name evidence="1" type="ORF">CR513_46550</name>
</gene>
<proteinExistence type="predicted"/>
<evidence type="ECO:0000313" key="1">
    <source>
        <dbReference type="EMBL" id="RDX73781.1"/>
    </source>
</evidence>
<accession>A0A371F662</accession>
<dbReference type="InterPro" id="IPR043502">
    <property type="entry name" value="DNA/RNA_pol_sf"/>
</dbReference>
<keyword evidence="2" id="KW-1185">Reference proteome</keyword>
<organism evidence="1 2">
    <name type="scientific">Mucuna pruriens</name>
    <name type="common">Velvet bean</name>
    <name type="synonym">Dolichos pruriens</name>
    <dbReference type="NCBI Taxonomy" id="157652"/>
    <lineage>
        <taxon>Eukaryota</taxon>
        <taxon>Viridiplantae</taxon>
        <taxon>Streptophyta</taxon>
        <taxon>Embryophyta</taxon>
        <taxon>Tracheophyta</taxon>
        <taxon>Spermatophyta</taxon>
        <taxon>Magnoliopsida</taxon>
        <taxon>eudicotyledons</taxon>
        <taxon>Gunneridae</taxon>
        <taxon>Pentapetalae</taxon>
        <taxon>rosids</taxon>
        <taxon>fabids</taxon>
        <taxon>Fabales</taxon>
        <taxon>Fabaceae</taxon>
        <taxon>Papilionoideae</taxon>
        <taxon>50 kb inversion clade</taxon>
        <taxon>NPAAA clade</taxon>
        <taxon>indigoferoid/millettioid clade</taxon>
        <taxon>Phaseoleae</taxon>
        <taxon>Mucuna</taxon>
    </lineage>
</organism>
<dbReference type="PANTHER" id="PTHR34072">
    <property type="entry name" value="ENZYMATIC POLYPROTEIN-RELATED"/>
    <property type="match status" value="1"/>
</dbReference>
<protein>
    <submittedName>
        <fullName evidence="1">Mitochondrial protein</fullName>
    </submittedName>
</protein>
<feature type="non-terminal residue" evidence="1">
    <location>
        <position position="1"/>
    </location>
</feature>
<name>A0A371F662_MUCPR</name>
<dbReference type="Proteomes" id="UP000257109">
    <property type="component" value="Unassembled WGS sequence"/>
</dbReference>
<comment type="caution">
    <text evidence="1">The sequence shown here is derived from an EMBL/GenBank/DDBJ whole genome shotgun (WGS) entry which is preliminary data.</text>
</comment>